<reference evidence="3" key="1">
    <citation type="journal article" date="2019" name="Int. J. Syst. Evol. Microbiol.">
        <title>The Global Catalogue of Microorganisms (GCM) 10K type strain sequencing project: providing services to taxonomists for standard genome sequencing and annotation.</title>
        <authorList>
            <consortium name="The Broad Institute Genomics Platform"/>
            <consortium name="The Broad Institute Genome Sequencing Center for Infectious Disease"/>
            <person name="Wu L."/>
            <person name="Ma J."/>
        </authorList>
    </citation>
    <scope>NUCLEOTIDE SEQUENCE [LARGE SCALE GENOMIC DNA]</scope>
    <source>
        <strain evidence="3">JCM 16902</strain>
    </source>
</reference>
<protein>
    <submittedName>
        <fullName evidence="2">Phosphotransferase family protein</fullName>
    </submittedName>
</protein>
<dbReference type="PANTHER" id="PTHR47829">
    <property type="entry name" value="HYDROLASE, PUTATIVE (AFU_ORTHOLOGUE AFUA_1G12880)-RELATED"/>
    <property type="match status" value="1"/>
</dbReference>
<dbReference type="SUPFAM" id="SSF56112">
    <property type="entry name" value="Protein kinase-like (PK-like)"/>
    <property type="match status" value="1"/>
</dbReference>
<dbReference type="InterPro" id="IPR052898">
    <property type="entry name" value="ACAD10-like"/>
</dbReference>
<gene>
    <name evidence="2" type="ORF">GCM10022223_59740</name>
</gene>
<evidence type="ECO:0000259" key="1">
    <source>
        <dbReference type="Pfam" id="PF01636"/>
    </source>
</evidence>
<proteinExistence type="predicted"/>
<sequence>MDEVRRLARPDLVAPALVRATGDEGWRDVRAELITGGRSNLTFRLLSAAGELILRRPPSGNVLPTAHDMGRETRVQRVLAESTVPVPEIVLEDAGELIGVPFYVMTRVPGVVVTDTLPPAYDLEDRAHLGENLVDVLADLHTVDPKAVGLGDFGRPEGFAERQVRRWTRQIEATPAPPVDALAELAWILAQRPPVSSAACVVHGDYRLDNCVVDERHPKLNGVLDWEMSTLGDPLTDLGLLMFYWESVERLAPTLVRSVTTLPGFPGADAIAARWSAQTGIDVEDLDWYRAFAHFKFAAIVLGVQARVGAGAMGGQDFGDLSGSVVAIAEAGLEIV</sequence>
<dbReference type="CDD" id="cd05154">
    <property type="entry name" value="ACAD10_11_N-like"/>
    <property type="match status" value="1"/>
</dbReference>
<comment type="caution">
    <text evidence="2">The sequence shown here is derived from an EMBL/GenBank/DDBJ whole genome shotgun (WGS) entry which is preliminary data.</text>
</comment>
<evidence type="ECO:0000313" key="3">
    <source>
        <dbReference type="Proteomes" id="UP001501074"/>
    </source>
</evidence>
<dbReference type="Gene3D" id="3.30.200.20">
    <property type="entry name" value="Phosphorylase Kinase, domain 1"/>
    <property type="match status" value="1"/>
</dbReference>
<dbReference type="Pfam" id="PF01636">
    <property type="entry name" value="APH"/>
    <property type="match status" value="1"/>
</dbReference>
<dbReference type="EMBL" id="BAAAZO010000012">
    <property type="protein sequence ID" value="GAA3633454.1"/>
    <property type="molecule type" value="Genomic_DNA"/>
</dbReference>
<dbReference type="InterPro" id="IPR011009">
    <property type="entry name" value="Kinase-like_dom_sf"/>
</dbReference>
<dbReference type="InterPro" id="IPR002575">
    <property type="entry name" value="Aminoglycoside_PTrfase"/>
</dbReference>
<dbReference type="RefSeq" id="WP_231485653.1">
    <property type="nucleotide sequence ID" value="NZ_BAAAZO010000012.1"/>
</dbReference>
<dbReference type="PANTHER" id="PTHR47829:SF1">
    <property type="entry name" value="HAD FAMILY PHOSPHATASE"/>
    <property type="match status" value="1"/>
</dbReference>
<dbReference type="InterPro" id="IPR041726">
    <property type="entry name" value="ACAD10_11_N"/>
</dbReference>
<organism evidence="2 3">
    <name type="scientific">Kineosporia mesophila</name>
    <dbReference type="NCBI Taxonomy" id="566012"/>
    <lineage>
        <taxon>Bacteria</taxon>
        <taxon>Bacillati</taxon>
        <taxon>Actinomycetota</taxon>
        <taxon>Actinomycetes</taxon>
        <taxon>Kineosporiales</taxon>
        <taxon>Kineosporiaceae</taxon>
        <taxon>Kineosporia</taxon>
    </lineage>
</organism>
<accession>A0ABP7AJD2</accession>
<name>A0ABP7AJD2_9ACTN</name>
<keyword evidence="3" id="KW-1185">Reference proteome</keyword>
<dbReference type="Gene3D" id="3.90.1200.10">
    <property type="match status" value="1"/>
</dbReference>
<evidence type="ECO:0000313" key="2">
    <source>
        <dbReference type="EMBL" id="GAA3633454.1"/>
    </source>
</evidence>
<feature type="domain" description="Aminoglycoside phosphotransferase" evidence="1">
    <location>
        <begin position="32"/>
        <end position="256"/>
    </location>
</feature>
<dbReference type="Proteomes" id="UP001501074">
    <property type="component" value="Unassembled WGS sequence"/>
</dbReference>